<protein>
    <submittedName>
        <fullName evidence="3">GYF domain-containing protein</fullName>
    </submittedName>
</protein>
<dbReference type="EMBL" id="JAKKPZ010000003">
    <property type="protein sequence ID" value="KAI1723940.1"/>
    <property type="molecule type" value="Genomic_DNA"/>
</dbReference>
<evidence type="ECO:0000256" key="1">
    <source>
        <dbReference type="SAM" id="MobiDB-lite"/>
    </source>
</evidence>
<feature type="compositionally biased region" description="Polar residues" evidence="1">
    <location>
        <begin position="164"/>
        <end position="176"/>
    </location>
</feature>
<keyword evidence="4" id="KW-1185">Reference proteome</keyword>
<dbReference type="SMART" id="SM00444">
    <property type="entry name" value="GYF"/>
    <property type="match status" value="1"/>
</dbReference>
<evidence type="ECO:0000313" key="4">
    <source>
        <dbReference type="Proteomes" id="UP001201812"/>
    </source>
</evidence>
<gene>
    <name evidence="3" type="ORF">DdX_04121</name>
</gene>
<evidence type="ECO:0000259" key="2">
    <source>
        <dbReference type="SMART" id="SM00444"/>
    </source>
</evidence>
<dbReference type="InterPro" id="IPR003169">
    <property type="entry name" value="GYF"/>
</dbReference>
<dbReference type="Pfam" id="PF02213">
    <property type="entry name" value="GYF"/>
    <property type="match status" value="1"/>
</dbReference>
<dbReference type="SUPFAM" id="SSF55277">
    <property type="entry name" value="GYF domain"/>
    <property type="match status" value="1"/>
</dbReference>
<sequence>MESVSPSLAPTSWFYIGPDENLHGPHTPVAMLEWTKMGYFPEQLLLRTENDDRFYPLKEWIRVCGGRLPFFFPIESWQSALDIFRDAQPIDRAPFLPQPPNAPHPMWIYPTHIPVAPVSAPMHIEGRANGFRIPNGNIDTDQYANIQSAHYRSDQSLNHHDTNGIHTTGESTGSNSPEEHYRMRTRISASNKSVDTVEAPWNVPTHLVHQGTDPFNMPSENSIGTQTEPFIMSRIDVERALSELLGINIKISSP</sequence>
<accession>A0AAD4RBU0</accession>
<name>A0AAD4RBU0_9BILA</name>
<organism evidence="3 4">
    <name type="scientific">Ditylenchus destructor</name>
    <dbReference type="NCBI Taxonomy" id="166010"/>
    <lineage>
        <taxon>Eukaryota</taxon>
        <taxon>Metazoa</taxon>
        <taxon>Ecdysozoa</taxon>
        <taxon>Nematoda</taxon>
        <taxon>Chromadorea</taxon>
        <taxon>Rhabditida</taxon>
        <taxon>Tylenchina</taxon>
        <taxon>Tylenchomorpha</taxon>
        <taxon>Sphaerularioidea</taxon>
        <taxon>Anguinidae</taxon>
        <taxon>Anguininae</taxon>
        <taxon>Ditylenchus</taxon>
    </lineage>
</organism>
<feature type="region of interest" description="Disordered" evidence="1">
    <location>
        <begin position="157"/>
        <end position="180"/>
    </location>
</feature>
<evidence type="ECO:0000313" key="3">
    <source>
        <dbReference type="EMBL" id="KAI1723940.1"/>
    </source>
</evidence>
<feature type="domain" description="GYF" evidence="2">
    <location>
        <begin position="11"/>
        <end position="66"/>
    </location>
</feature>
<dbReference type="Proteomes" id="UP001201812">
    <property type="component" value="Unassembled WGS sequence"/>
</dbReference>
<dbReference type="InterPro" id="IPR035445">
    <property type="entry name" value="GYF-like_dom_sf"/>
</dbReference>
<reference evidence="3" key="1">
    <citation type="submission" date="2022-01" db="EMBL/GenBank/DDBJ databases">
        <title>Genome Sequence Resource for Two Populations of Ditylenchus destructor, the Migratory Endoparasitic Phytonematode.</title>
        <authorList>
            <person name="Zhang H."/>
            <person name="Lin R."/>
            <person name="Xie B."/>
        </authorList>
    </citation>
    <scope>NUCLEOTIDE SEQUENCE</scope>
    <source>
        <strain evidence="3">BazhouSP</strain>
    </source>
</reference>
<dbReference type="AlphaFoldDB" id="A0AAD4RBU0"/>
<comment type="caution">
    <text evidence="3">The sequence shown here is derived from an EMBL/GenBank/DDBJ whole genome shotgun (WGS) entry which is preliminary data.</text>
</comment>
<proteinExistence type="predicted"/>
<dbReference type="Gene3D" id="3.30.1490.40">
    <property type="match status" value="1"/>
</dbReference>